<evidence type="ECO:0000256" key="1">
    <source>
        <dbReference type="SAM" id="SignalP"/>
    </source>
</evidence>
<comment type="caution">
    <text evidence="2">The sequence shown here is derived from an EMBL/GenBank/DDBJ whole genome shotgun (WGS) entry which is preliminary data.</text>
</comment>
<dbReference type="GO" id="GO:0042742">
    <property type="term" value="P:defense response to bacterium"/>
    <property type="evidence" value="ECO:0007669"/>
    <property type="project" value="InterPro"/>
</dbReference>
<evidence type="ECO:0000313" key="2">
    <source>
        <dbReference type="EMBL" id="KQC84062.1"/>
    </source>
</evidence>
<name>A0AAW3JLI1_9FIRM</name>
<feature type="chain" id="PRO_5043441987" evidence="1">
    <location>
        <begin position="27"/>
        <end position="423"/>
    </location>
</feature>
<dbReference type="Proteomes" id="UP000050833">
    <property type="component" value="Unassembled WGS sequence"/>
</dbReference>
<dbReference type="AlphaFoldDB" id="A0AAW3JLI1"/>
<dbReference type="InterPro" id="IPR035280">
    <property type="entry name" value="Helveticin_J"/>
</dbReference>
<gene>
    <name evidence="2" type="ORF">APZ18_15355</name>
</gene>
<feature type="signal peptide" evidence="1">
    <location>
        <begin position="1"/>
        <end position="26"/>
    </location>
</feature>
<keyword evidence="1" id="KW-0732">Signal</keyword>
<evidence type="ECO:0000313" key="3">
    <source>
        <dbReference type="Proteomes" id="UP000050833"/>
    </source>
</evidence>
<dbReference type="EMBL" id="LLKB01000008">
    <property type="protein sequence ID" value="KQC84062.1"/>
    <property type="molecule type" value="Genomic_DNA"/>
</dbReference>
<dbReference type="RefSeq" id="WP_055946747.1">
    <property type="nucleotide sequence ID" value="NZ_JAQDCV010000018.1"/>
</dbReference>
<protein>
    <submittedName>
        <fullName evidence="2">Uncharacterized protein</fullName>
    </submittedName>
</protein>
<reference evidence="2 3" key="1">
    <citation type="submission" date="2015-10" db="EMBL/GenBank/DDBJ databases">
        <title>Butyribacter intestini gen. nov., sp. nov., a butyric acid-producing bacterium of the family Lachnospiraceae isolated from the human faeces.</title>
        <authorList>
            <person name="Zou Y."/>
            <person name="Xue W."/>
            <person name="Luo G."/>
            <person name="Lv M."/>
        </authorList>
    </citation>
    <scope>NUCLEOTIDE SEQUENCE [LARGE SCALE GENOMIC DNA]</scope>
    <source>
        <strain evidence="2 3">TF01-11</strain>
    </source>
</reference>
<proteinExistence type="predicted"/>
<dbReference type="Pfam" id="PF17312">
    <property type="entry name" value="Helveticin_J"/>
    <property type="match status" value="1"/>
</dbReference>
<organism evidence="2 3">
    <name type="scientific">Butyribacter intestini</name>
    <dbReference type="NCBI Taxonomy" id="1703332"/>
    <lineage>
        <taxon>Bacteria</taxon>
        <taxon>Bacillati</taxon>
        <taxon>Bacillota</taxon>
        <taxon>Clostridia</taxon>
        <taxon>Lachnospirales</taxon>
        <taxon>Lachnospiraceae</taxon>
        <taxon>Butyribacter</taxon>
    </lineage>
</organism>
<keyword evidence="3" id="KW-1185">Reference proteome</keyword>
<accession>A0AAW3JLI1</accession>
<sequence>MSKNLRRMVTFGLVVTMGILPMSAHSNIVSAQGQEETKTLIMTREDDIDSFDDLDGMTLDLSDKNIVPDADGKVEVDVNDAVTQGNMARNMIHGEFAFWINNLSDFSGMDGVYSANRPIQNIYITNNEIYVTQVYAKNGNSNNVKISRCEIMPQNRKQAVMRDSMNIEGVGHGQNLIPYQYNNNQYFIVCANANKTKIDENTTYWEAGKIGKIEYQPDVTFTSTKIDKLDDTEYSNKTRTPFYDLRRCAVNVSPDGKKMLMFKQSRQGNVQYSFYDFNAIKKALDSNSTNDRSFRYNDKLAEACDSDVINADNVPNGQLQGIAIDNDMNIYIVSDGDGTYNTLANLSVIFKKSKKTIYYSIYGSVSEILYYLGDTISSSEELELEIEGLQIINDKIYMGISPKAENQRNRAFIYYIDNGLIHE</sequence>